<evidence type="ECO:0000313" key="2">
    <source>
        <dbReference type="EMBL" id="SHJ82860.1"/>
    </source>
</evidence>
<feature type="transmembrane region" description="Helical" evidence="1">
    <location>
        <begin position="68"/>
        <end position="94"/>
    </location>
</feature>
<protein>
    <submittedName>
        <fullName evidence="2">Zinc-ribbon domain-containing protein</fullName>
    </submittedName>
</protein>
<dbReference type="RefSeq" id="WP_072988375.1">
    <property type="nucleotide sequence ID" value="NZ_FQZB01000011.1"/>
</dbReference>
<dbReference type="EMBL" id="FQZB01000011">
    <property type="protein sequence ID" value="SHJ82860.1"/>
    <property type="molecule type" value="Genomic_DNA"/>
</dbReference>
<evidence type="ECO:0000313" key="3">
    <source>
        <dbReference type="Proteomes" id="UP000184310"/>
    </source>
</evidence>
<keyword evidence="1" id="KW-1133">Transmembrane helix</keyword>
<dbReference type="AlphaFoldDB" id="A0A1M6MHT2"/>
<proteinExistence type="predicted"/>
<organism evidence="2 3">
    <name type="scientific">Clostridium cavendishii DSM 21758</name>
    <dbReference type="NCBI Taxonomy" id="1121302"/>
    <lineage>
        <taxon>Bacteria</taxon>
        <taxon>Bacillati</taxon>
        <taxon>Bacillota</taxon>
        <taxon>Clostridia</taxon>
        <taxon>Eubacteriales</taxon>
        <taxon>Clostridiaceae</taxon>
        <taxon>Clostridium</taxon>
    </lineage>
</organism>
<sequence>MFCKNCGQEIDDKAHICIHCGVATNSNPALVDNGGFGWGVLGCCIPIVGLVLFLVWKDSKPKTAKAAGIGALVSVSVIILFYVLIFVIGAAGAMSSY</sequence>
<keyword evidence="3" id="KW-1185">Reference proteome</keyword>
<keyword evidence="1" id="KW-0812">Transmembrane</keyword>
<evidence type="ECO:0000256" key="1">
    <source>
        <dbReference type="SAM" id="Phobius"/>
    </source>
</evidence>
<dbReference type="Proteomes" id="UP000184310">
    <property type="component" value="Unassembled WGS sequence"/>
</dbReference>
<dbReference type="STRING" id="1121302.SAMN02745163_02637"/>
<gene>
    <name evidence="2" type="ORF">SAMN02745163_02637</name>
</gene>
<feature type="transmembrane region" description="Helical" evidence="1">
    <location>
        <begin position="36"/>
        <end position="56"/>
    </location>
</feature>
<name>A0A1M6MHT2_9CLOT</name>
<accession>A0A1M6MHT2</accession>
<reference evidence="2 3" key="1">
    <citation type="submission" date="2016-11" db="EMBL/GenBank/DDBJ databases">
        <authorList>
            <person name="Jaros S."/>
            <person name="Januszkiewicz K."/>
            <person name="Wedrychowicz H."/>
        </authorList>
    </citation>
    <scope>NUCLEOTIDE SEQUENCE [LARGE SCALE GENOMIC DNA]</scope>
    <source>
        <strain evidence="2 3">DSM 21758</strain>
    </source>
</reference>
<dbReference type="OrthoDB" id="90521at2"/>
<keyword evidence="1" id="KW-0472">Membrane</keyword>